<feature type="region of interest" description="Disordered" evidence="3">
    <location>
        <begin position="32"/>
        <end position="137"/>
    </location>
</feature>
<dbReference type="EMBL" id="JAACJM010000071">
    <property type="protein sequence ID" value="KAF5351334.1"/>
    <property type="molecule type" value="Genomic_DNA"/>
</dbReference>
<evidence type="ECO:0000256" key="3">
    <source>
        <dbReference type="SAM" id="MobiDB-lite"/>
    </source>
</evidence>
<feature type="region of interest" description="Disordered" evidence="3">
    <location>
        <begin position="427"/>
        <end position="506"/>
    </location>
</feature>
<evidence type="ECO:0000256" key="1">
    <source>
        <dbReference type="ARBA" id="ARBA00004123"/>
    </source>
</evidence>
<dbReference type="InterPro" id="IPR000156">
    <property type="entry name" value="Ran_bind_dom"/>
</dbReference>
<evidence type="ECO:0000313" key="6">
    <source>
        <dbReference type="Proteomes" id="UP000559256"/>
    </source>
</evidence>
<protein>
    <recommendedName>
        <fullName evidence="4">RanBD1 domain-containing protein</fullName>
    </recommendedName>
</protein>
<accession>A0A8H5D0E1</accession>
<feature type="compositionally biased region" description="Basic and acidic residues" evidence="3">
    <location>
        <begin position="225"/>
        <end position="243"/>
    </location>
</feature>
<dbReference type="PANTHER" id="PTHR23138:SF142">
    <property type="entry name" value="RAN-BINDING PROTEIN 3B-RELATED"/>
    <property type="match status" value="1"/>
</dbReference>
<dbReference type="SUPFAM" id="SSF50729">
    <property type="entry name" value="PH domain-like"/>
    <property type="match status" value="1"/>
</dbReference>
<comment type="caution">
    <text evidence="5">The sequence shown here is derived from an EMBL/GenBank/DDBJ whole genome shotgun (WGS) entry which is preliminary data.</text>
</comment>
<dbReference type="SMART" id="SM00160">
    <property type="entry name" value="RanBD"/>
    <property type="match status" value="1"/>
</dbReference>
<feature type="compositionally biased region" description="Polar residues" evidence="3">
    <location>
        <begin position="205"/>
        <end position="224"/>
    </location>
</feature>
<name>A0A8H5D0E1_9AGAR</name>
<keyword evidence="2" id="KW-0539">Nucleus</keyword>
<dbReference type="Proteomes" id="UP000559256">
    <property type="component" value="Unassembled WGS sequence"/>
</dbReference>
<sequence length="615" mass="66950">MYNKRTRLIPCLLSPQTILLYVQRTFLSGEMADISRPQTPQNSMSMRDKKSPPPSPPSPDYRDMETRSSKKREREVSLEPNTVVDVDSETHERKDTRIPLKKNKLHLDSTAEEEDAASRSRSRSNSPPLGTSPPQEMKIKVRQISQGVEDLNWKNKMKDSESSTVEIKEERAPLLDESRAENENMKVEPTPLVNGQEVPEIIQPQPMTTDVNITQNTSVPNGSATRRDSESEKEKGLKRKYLERGTSAGPQEGEEGVKSTTESIKRPRDDADKDDNPRETKRPSPPPEKTASSSTTAVAKPSGFMAYASTSSPFASLKGKNVFTSTKSSTPSSSKGTPSYTPVTSPSPSPFLNALGESGSSSPTPAKRSGFEAFASSTSPFATAAASRQPALGLHRAKSPPRRGVNPANISAFSAYASSGNQGFALPLQKRARAGSPGSSSSLERNSTVGAFGGSGGDSGAEDGGEENPSTFGEKLRAGKDDEEEMTNDEGPKLTEQEVATGEEEEETIHQVRGKLYHLADGAWKERGTGLLKINVRSTDESSTARLIMRKEAVYTVMLNVTLFYGMQTKLATDPRFFQFSAIENGVTQSYNLKLANTKIAQELKEEIDAHIPKA</sequence>
<proteinExistence type="predicted"/>
<evidence type="ECO:0000256" key="2">
    <source>
        <dbReference type="ARBA" id="ARBA00023242"/>
    </source>
</evidence>
<dbReference type="InterPro" id="IPR045255">
    <property type="entry name" value="RanBP1-like"/>
</dbReference>
<dbReference type="GO" id="GO:0005634">
    <property type="term" value="C:nucleus"/>
    <property type="evidence" value="ECO:0007669"/>
    <property type="project" value="UniProtKB-SubCell"/>
</dbReference>
<feature type="compositionally biased region" description="Basic and acidic residues" evidence="3">
    <location>
        <begin position="151"/>
        <end position="186"/>
    </location>
</feature>
<dbReference type="InterPro" id="IPR011993">
    <property type="entry name" value="PH-like_dom_sf"/>
</dbReference>
<feature type="compositionally biased region" description="Basic and acidic residues" evidence="3">
    <location>
        <begin position="263"/>
        <end position="282"/>
    </location>
</feature>
<feature type="compositionally biased region" description="Low complexity" evidence="3">
    <location>
        <begin position="373"/>
        <end position="387"/>
    </location>
</feature>
<reference evidence="5 6" key="1">
    <citation type="journal article" date="2020" name="ISME J.">
        <title>Uncovering the hidden diversity of litter-decomposition mechanisms in mushroom-forming fungi.</title>
        <authorList>
            <person name="Floudas D."/>
            <person name="Bentzer J."/>
            <person name="Ahren D."/>
            <person name="Johansson T."/>
            <person name="Persson P."/>
            <person name="Tunlid A."/>
        </authorList>
    </citation>
    <scope>NUCLEOTIDE SEQUENCE [LARGE SCALE GENOMIC DNA]</scope>
    <source>
        <strain evidence="5 6">CBS 291.85</strain>
    </source>
</reference>
<feature type="compositionally biased region" description="Basic and acidic residues" evidence="3">
    <location>
        <begin position="88"/>
        <end position="98"/>
    </location>
</feature>
<organism evidence="5 6">
    <name type="scientific">Tetrapyrgos nigripes</name>
    <dbReference type="NCBI Taxonomy" id="182062"/>
    <lineage>
        <taxon>Eukaryota</taxon>
        <taxon>Fungi</taxon>
        <taxon>Dikarya</taxon>
        <taxon>Basidiomycota</taxon>
        <taxon>Agaricomycotina</taxon>
        <taxon>Agaricomycetes</taxon>
        <taxon>Agaricomycetidae</taxon>
        <taxon>Agaricales</taxon>
        <taxon>Marasmiineae</taxon>
        <taxon>Marasmiaceae</taxon>
        <taxon>Tetrapyrgos</taxon>
    </lineage>
</organism>
<feature type="compositionally biased region" description="Polar residues" evidence="3">
    <location>
        <begin position="36"/>
        <end position="45"/>
    </location>
</feature>
<dbReference type="OrthoDB" id="185618at2759"/>
<feature type="compositionally biased region" description="Basic and acidic residues" evidence="3">
    <location>
        <begin position="60"/>
        <end position="77"/>
    </location>
</feature>
<dbReference type="Gene3D" id="2.30.29.30">
    <property type="entry name" value="Pleckstrin-homology domain (PH domain)/Phosphotyrosine-binding domain (PTB)"/>
    <property type="match status" value="1"/>
</dbReference>
<evidence type="ECO:0000313" key="5">
    <source>
        <dbReference type="EMBL" id="KAF5351334.1"/>
    </source>
</evidence>
<dbReference type="PROSITE" id="PS50196">
    <property type="entry name" value="RANBD1"/>
    <property type="match status" value="1"/>
</dbReference>
<comment type="subcellular location">
    <subcellularLocation>
        <location evidence="1">Nucleus</location>
    </subcellularLocation>
</comment>
<gene>
    <name evidence="5" type="ORF">D9758_008027</name>
</gene>
<dbReference type="PANTHER" id="PTHR23138">
    <property type="entry name" value="RAN BINDING PROTEIN"/>
    <property type="match status" value="1"/>
</dbReference>
<evidence type="ECO:0000259" key="4">
    <source>
        <dbReference type="PROSITE" id="PS50196"/>
    </source>
</evidence>
<dbReference type="Pfam" id="PF00638">
    <property type="entry name" value="Ran_BP1"/>
    <property type="match status" value="1"/>
</dbReference>
<feature type="compositionally biased region" description="Low complexity" evidence="3">
    <location>
        <begin position="324"/>
        <end position="346"/>
    </location>
</feature>
<feature type="region of interest" description="Disordered" evidence="3">
    <location>
        <begin position="322"/>
        <end position="408"/>
    </location>
</feature>
<feature type="domain" description="RanBD1" evidence="4">
    <location>
        <begin position="492"/>
        <end position="570"/>
    </location>
</feature>
<keyword evidence="6" id="KW-1185">Reference proteome</keyword>
<feature type="region of interest" description="Disordered" evidence="3">
    <location>
        <begin position="150"/>
        <end position="300"/>
    </location>
</feature>
<dbReference type="AlphaFoldDB" id="A0A8H5D0E1"/>